<organism evidence="2">
    <name type="scientific">Aureococcus anophagefferens</name>
    <name type="common">Harmful bloom alga</name>
    <dbReference type="NCBI Taxonomy" id="44056"/>
    <lineage>
        <taxon>Eukaryota</taxon>
        <taxon>Sar</taxon>
        <taxon>Stramenopiles</taxon>
        <taxon>Ochrophyta</taxon>
        <taxon>Pelagophyceae</taxon>
        <taxon>Pelagomonadales</taxon>
        <taxon>Pelagomonadaceae</taxon>
        <taxon>Aureococcus</taxon>
    </lineage>
</organism>
<evidence type="ECO:0000313" key="2">
    <source>
        <dbReference type="Proteomes" id="UP000002729"/>
    </source>
</evidence>
<dbReference type="GeneID" id="20226805"/>
<dbReference type="InParanoid" id="F0YPN8"/>
<dbReference type="KEGG" id="aaf:AURANDRAFT_68446"/>
<reference evidence="1 2" key="1">
    <citation type="journal article" date="2011" name="Proc. Natl. Acad. Sci. U.S.A.">
        <title>Niche of harmful alga Aureococcus anophagefferens revealed through ecogenomics.</title>
        <authorList>
            <person name="Gobler C.J."/>
            <person name="Berry D.L."/>
            <person name="Dyhrman S.T."/>
            <person name="Wilhelm S.W."/>
            <person name="Salamov A."/>
            <person name="Lobanov A.V."/>
            <person name="Zhang Y."/>
            <person name="Collier J.L."/>
            <person name="Wurch L.L."/>
            <person name="Kustka A.B."/>
            <person name="Dill B.D."/>
            <person name="Shah M."/>
            <person name="VerBerkmoes N.C."/>
            <person name="Kuo A."/>
            <person name="Terry A."/>
            <person name="Pangilinan J."/>
            <person name="Lindquist E.A."/>
            <person name="Lucas S."/>
            <person name="Paulsen I.T."/>
            <person name="Hattenrath-Lehmann T.K."/>
            <person name="Talmage S.C."/>
            <person name="Walker E.A."/>
            <person name="Koch F."/>
            <person name="Burson A.M."/>
            <person name="Marcoval M.A."/>
            <person name="Tang Y.Z."/>
            <person name="Lecleir G.R."/>
            <person name="Coyne K.J."/>
            <person name="Berg G.M."/>
            <person name="Bertrand E.M."/>
            <person name="Saito M.A."/>
            <person name="Gladyshev V.N."/>
            <person name="Grigoriev I.V."/>
        </authorList>
    </citation>
    <scope>NUCLEOTIDE SEQUENCE [LARGE SCALE GENOMIC DNA]</scope>
    <source>
        <strain evidence="2">CCMP 1984</strain>
    </source>
</reference>
<protein>
    <submittedName>
        <fullName evidence="1">Uncharacterized protein</fullName>
    </submittedName>
</protein>
<gene>
    <name evidence="1" type="ORF">AURANDRAFT_68446</name>
</gene>
<evidence type="ECO:0000313" key="1">
    <source>
        <dbReference type="EMBL" id="EGB02920.1"/>
    </source>
</evidence>
<sequence>MPTNLISRNDVRMRMRIVDHLGYTGARSRQVAAWATKLGFDVTYDTPQGQKSHECGAIAALTVHTFRALNRDFDALLHADVTAHLDTTALDAAYAAVKEITAAQDDEHQIEWPQPLVGVGDQYPDLKDGHIDYLLERLDPNDRRSYVKPYDHGLREIAFYYARARFYYAHARFGDLGPTAEIFISNDTGPCKRKYIDDLDSDDDFDQDAWKKKCEVLEERCTAAEIRFNDFNRNKWMEWKKLYDATEFSTRDVRYGSEVLSSTAAGARCKVAGVSDMLLLPPGHQAASLCVRPERVRRHDKIVVGQWVRERVSAFDSNSGQRWSHVNYGALADKATILCYICAVHEHISYLYTPDDGEALKITNENVRRRRVSSICEVKVSKSERRLSTETKNSVPRQPPPASLAEVPWLNPLARDKGNVLQCIQSILRSRGKREKPTDSRDIHMSFSSFEGITRSEYVGTLSAIRVCYPLRESFDAEYMHVYGSCPVEHMQICSWRTKDELERLGNWFGQPNFNMHRRGNRPKLCVPMPVMFDEMNVVHPKYSRTRIVTVAYQRVGPVAQGTAHHFLPGGDCAPPAMPVPTQPSEPVQCGEEEYTDAVLQGEQIEIDSGTYKIIEVGPTCKVTLVAGSGTQSILIPRADAVRRLALFLGLAPPQ</sequence>
<proteinExistence type="predicted"/>
<dbReference type="RefSeq" id="XP_009042379.1">
    <property type="nucleotide sequence ID" value="XM_009044131.1"/>
</dbReference>
<accession>F0YPN8</accession>
<dbReference type="AlphaFoldDB" id="F0YPN8"/>
<name>F0YPN8_AURAN</name>
<keyword evidence="2" id="KW-1185">Reference proteome</keyword>
<dbReference type="EMBL" id="GL833254">
    <property type="protein sequence ID" value="EGB02920.1"/>
    <property type="molecule type" value="Genomic_DNA"/>
</dbReference>
<dbReference type="Proteomes" id="UP000002729">
    <property type="component" value="Unassembled WGS sequence"/>
</dbReference>